<name>A0ABD0ZQ04_CARAN</name>
<comment type="catalytic activity">
    <reaction evidence="5">
        <text>L-lysyl(27)-[histone H3] + 3 S-adenosyl-L-methionine = N(6),N(6),N(6)-trimethyl-L-lysyl(27)-[histone H3] + 3 S-adenosyl-L-homocysteine + 3 H(+)</text>
        <dbReference type="Rhea" id="RHEA:60292"/>
        <dbReference type="Rhea" id="RHEA-COMP:15535"/>
        <dbReference type="Rhea" id="RHEA-COMP:15548"/>
        <dbReference type="ChEBI" id="CHEBI:15378"/>
        <dbReference type="ChEBI" id="CHEBI:29969"/>
        <dbReference type="ChEBI" id="CHEBI:57856"/>
        <dbReference type="ChEBI" id="CHEBI:59789"/>
        <dbReference type="ChEBI" id="CHEBI:61961"/>
        <dbReference type="EC" id="2.1.1.356"/>
    </reaction>
</comment>
<dbReference type="InterPro" id="IPR033467">
    <property type="entry name" value="Tesmin/TSO1-like_CXC"/>
</dbReference>
<evidence type="ECO:0000259" key="8">
    <source>
        <dbReference type="PROSITE" id="PS51633"/>
    </source>
</evidence>
<dbReference type="CDD" id="cd00167">
    <property type="entry name" value="SANT"/>
    <property type="match status" value="1"/>
</dbReference>
<evidence type="ECO:0000256" key="2">
    <source>
        <dbReference type="ARBA" id="ARBA00022603"/>
    </source>
</evidence>
<keyword evidence="3" id="KW-0808">Transferase</keyword>
<dbReference type="Pfam" id="PF18264">
    <property type="entry name" value="preSET_CXC"/>
    <property type="match status" value="1"/>
</dbReference>
<dbReference type="SUPFAM" id="SSF82199">
    <property type="entry name" value="SET domain"/>
    <property type="match status" value="1"/>
</dbReference>
<dbReference type="AlphaFoldDB" id="A0ABD0ZQ04"/>
<sequence length="654" mass="75300">MNQVKEQIEKERLEHINKTFELRCIPSVTAHVAHHQLLALTRSGGDDNNGRDKNLLLSRMQNPLRYFSGFLNDPNKKNHMLDDDDTLPTINLPFVEQLPRSMTYVFADRNQLMDEGDSVIGKRQSYYVDGDALEFSSEENEDEGDGEENKKEKDEEETKKEKDEEEIKKEKYEFSEDADRLIWEIGQKYDLDDLVVQSTLANFLELDYSYILTRYNELKLKNKDNAGEVKSIISTFQDGSDRLFCRRCLIFDCRTHEKSSQPEIQQRKKNSNSSENEDDIMQCIESCYLKVKSVTETDYMEDNDNSLPNKKQKNVVSEMTMWTPVEKDLYLQGVEIFGRNSCLISRNVLSGLKTCLEVYNYMREQGPCTMLLEEHDKTTEEADNKVKKKKKVYRKTSKFLYGSARHRKYARYPPALRKSSNGEDKLYNQYTPCTCTSTCGDQCICLTSGNCCEKYCGCPKECNNRFGGCNCAKGQCINRQCPCFAVNRECDPDLCRSCRPSFGDGSLGQDTSSEQRQCSNMKFLLSQHKKILLAKSKTHGWGAFTRDALEKNEFLGEYTGELVSEEEADERGKAYGKLGTSYLFTMNDQFDVDAVRKGNKFKFLNHSSKPNCYSKLMVVRGDHRIGIFAVRAIEKGEELFFNYCYGPGQAPWFN</sequence>
<dbReference type="Pfam" id="PF00856">
    <property type="entry name" value="SET"/>
    <property type="match status" value="1"/>
</dbReference>
<accession>A0ABD0ZQ04</accession>
<dbReference type="PROSITE" id="PS51633">
    <property type="entry name" value="CXC"/>
    <property type="match status" value="1"/>
</dbReference>
<reference evidence="9 10" key="1">
    <citation type="submission" date="2024-04" db="EMBL/GenBank/DDBJ databases">
        <title>Genome assembly C_amara_ONT_v2.</title>
        <authorList>
            <person name="Yant L."/>
            <person name="Moore C."/>
            <person name="Slenker M."/>
        </authorList>
    </citation>
    <scope>NUCLEOTIDE SEQUENCE [LARGE SCALE GENOMIC DNA]</scope>
    <source>
        <tissue evidence="9">Leaf</tissue>
    </source>
</reference>
<evidence type="ECO:0000256" key="1">
    <source>
        <dbReference type="ARBA" id="ARBA00012186"/>
    </source>
</evidence>
<keyword evidence="4" id="KW-0949">S-adenosyl-L-methionine</keyword>
<comment type="caution">
    <text evidence="9">The sequence shown here is derived from an EMBL/GenBank/DDBJ whole genome shotgun (WGS) entry which is preliminary data.</text>
</comment>
<feature type="domain" description="SET" evidence="7">
    <location>
        <begin position="529"/>
        <end position="644"/>
    </location>
</feature>
<dbReference type="InterPro" id="IPR046341">
    <property type="entry name" value="SET_dom_sf"/>
</dbReference>
<dbReference type="EMBL" id="JBANAX010000697">
    <property type="protein sequence ID" value="KAL1196715.1"/>
    <property type="molecule type" value="Genomic_DNA"/>
</dbReference>
<dbReference type="InterPro" id="IPR058609">
    <property type="entry name" value="HTH_CLF-like"/>
</dbReference>
<evidence type="ECO:0000313" key="9">
    <source>
        <dbReference type="EMBL" id="KAL1196715.1"/>
    </source>
</evidence>
<dbReference type="InterPro" id="IPR001005">
    <property type="entry name" value="SANT/Myb"/>
</dbReference>
<dbReference type="CDD" id="cd10519">
    <property type="entry name" value="SET_EZH"/>
    <property type="match status" value="1"/>
</dbReference>
<dbReference type="Pfam" id="PF25996">
    <property type="entry name" value="HTH_CLF_N"/>
    <property type="match status" value="1"/>
</dbReference>
<feature type="compositionally biased region" description="Acidic residues" evidence="6">
    <location>
        <begin position="136"/>
        <end position="146"/>
    </location>
</feature>
<dbReference type="InterPro" id="IPR001214">
    <property type="entry name" value="SET_dom"/>
</dbReference>
<dbReference type="FunFam" id="2.170.270.10:FF:000001">
    <property type="entry name" value="Putative histone-lysine N-methyltransferase EZH2"/>
    <property type="match status" value="1"/>
</dbReference>
<dbReference type="EC" id="2.1.1.356" evidence="1"/>
<dbReference type="InterPro" id="IPR026489">
    <property type="entry name" value="CXC_dom"/>
</dbReference>
<dbReference type="SMART" id="SM00317">
    <property type="entry name" value="SET"/>
    <property type="match status" value="1"/>
</dbReference>
<evidence type="ECO:0000313" key="10">
    <source>
        <dbReference type="Proteomes" id="UP001558713"/>
    </source>
</evidence>
<dbReference type="GO" id="GO:0005634">
    <property type="term" value="C:nucleus"/>
    <property type="evidence" value="ECO:0007669"/>
    <property type="project" value="UniProtKB-ARBA"/>
</dbReference>
<dbReference type="GO" id="GO:0032259">
    <property type="term" value="P:methylation"/>
    <property type="evidence" value="ECO:0007669"/>
    <property type="project" value="UniProtKB-KW"/>
</dbReference>
<feature type="domain" description="CXC" evidence="8">
    <location>
        <begin position="411"/>
        <end position="515"/>
    </location>
</feature>
<keyword evidence="10" id="KW-1185">Reference proteome</keyword>
<dbReference type="SMART" id="SM01114">
    <property type="entry name" value="CXC"/>
    <property type="match status" value="1"/>
</dbReference>
<dbReference type="Proteomes" id="UP001558713">
    <property type="component" value="Unassembled WGS sequence"/>
</dbReference>
<dbReference type="GO" id="GO:0140951">
    <property type="term" value="F:histone H3K27 trimethyltransferase activity"/>
    <property type="evidence" value="ECO:0007669"/>
    <property type="project" value="UniProtKB-EC"/>
</dbReference>
<proteinExistence type="predicted"/>
<evidence type="ECO:0000256" key="4">
    <source>
        <dbReference type="ARBA" id="ARBA00022691"/>
    </source>
</evidence>
<evidence type="ECO:0000259" key="7">
    <source>
        <dbReference type="PROSITE" id="PS50280"/>
    </source>
</evidence>
<gene>
    <name evidence="9" type="ORF">V5N11_004414</name>
</gene>
<protein>
    <recommendedName>
        <fullName evidence="1">[histone H3]-lysine(27) N-trimethyltransferase</fullName>
        <ecNumber evidence="1">2.1.1.356</ecNumber>
    </recommendedName>
</protein>
<organism evidence="9 10">
    <name type="scientific">Cardamine amara subsp. amara</name>
    <dbReference type="NCBI Taxonomy" id="228776"/>
    <lineage>
        <taxon>Eukaryota</taxon>
        <taxon>Viridiplantae</taxon>
        <taxon>Streptophyta</taxon>
        <taxon>Embryophyta</taxon>
        <taxon>Tracheophyta</taxon>
        <taxon>Spermatophyta</taxon>
        <taxon>Magnoliopsida</taxon>
        <taxon>eudicotyledons</taxon>
        <taxon>Gunneridae</taxon>
        <taxon>Pentapetalae</taxon>
        <taxon>rosids</taxon>
        <taxon>malvids</taxon>
        <taxon>Brassicales</taxon>
        <taxon>Brassicaceae</taxon>
        <taxon>Cardamineae</taxon>
        <taxon>Cardamine</taxon>
    </lineage>
</organism>
<evidence type="ECO:0000256" key="3">
    <source>
        <dbReference type="ARBA" id="ARBA00022679"/>
    </source>
</evidence>
<feature type="compositionally biased region" description="Basic and acidic residues" evidence="6">
    <location>
        <begin position="147"/>
        <end position="168"/>
    </location>
</feature>
<dbReference type="PANTHER" id="PTHR45747">
    <property type="entry name" value="HISTONE-LYSINE N-METHYLTRANSFERASE E(Z)"/>
    <property type="match status" value="1"/>
</dbReference>
<dbReference type="PANTHER" id="PTHR45747:SF7">
    <property type="entry name" value="HISTONE-LYSINE N-METHYLTRANSFERASE MEDEA"/>
    <property type="match status" value="1"/>
</dbReference>
<dbReference type="Gene3D" id="2.170.270.10">
    <property type="entry name" value="SET domain"/>
    <property type="match status" value="1"/>
</dbReference>
<feature type="region of interest" description="Disordered" evidence="6">
    <location>
        <begin position="132"/>
        <end position="168"/>
    </location>
</feature>
<keyword evidence="2" id="KW-0489">Methyltransferase</keyword>
<dbReference type="InterPro" id="IPR041355">
    <property type="entry name" value="Pre-SET_CXC"/>
</dbReference>
<dbReference type="PROSITE" id="PS50280">
    <property type="entry name" value="SET"/>
    <property type="match status" value="1"/>
</dbReference>
<dbReference type="InterPro" id="IPR045318">
    <property type="entry name" value="EZH1/2-like"/>
</dbReference>
<evidence type="ECO:0000256" key="5">
    <source>
        <dbReference type="ARBA" id="ARBA00048568"/>
    </source>
</evidence>
<evidence type="ECO:0000256" key="6">
    <source>
        <dbReference type="SAM" id="MobiDB-lite"/>
    </source>
</evidence>
<dbReference type="GO" id="GO:0050793">
    <property type="term" value="P:regulation of developmental process"/>
    <property type="evidence" value="ECO:0007669"/>
    <property type="project" value="UniProtKB-ARBA"/>
</dbReference>